<feature type="region of interest" description="Disordered" evidence="1">
    <location>
        <begin position="231"/>
        <end position="252"/>
    </location>
</feature>
<reference evidence="3" key="1">
    <citation type="journal article" date="2023" name="Commun. Biol.">
        <title>Genome analysis of Parmales, the sister group of diatoms, reveals the evolutionary specialization of diatoms from phago-mixotrophs to photoautotrophs.</title>
        <authorList>
            <person name="Ban H."/>
            <person name="Sato S."/>
            <person name="Yoshikawa S."/>
            <person name="Yamada K."/>
            <person name="Nakamura Y."/>
            <person name="Ichinomiya M."/>
            <person name="Sato N."/>
            <person name="Blanc-Mathieu R."/>
            <person name="Endo H."/>
            <person name="Kuwata A."/>
            <person name="Ogata H."/>
        </authorList>
    </citation>
    <scope>NUCLEOTIDE SEQUENCE [LARGE SCALE GENOMIC DNA]</scope>
</reference>
<evidence type="ECO:0000313" key="2">
    <source>
        <dbReference type="EMBL" id="GMH82902.1"/>
    </source>
</evidence>
<sequence>MSLLPDLTQILQTYSHHLQSLLLPPSSPPPYLDPSSLNVLSSIISNLSSSSSSSSSSPDASDASDASDALITATKNAITPLSSLNLTNLIASQFHPPTSHQSILILQFLSFCISSPSPSSLTPSLEVSSPNLPSHFLETSLKTTDEGIKRWACFCLRYMNSILLHEALGITKDAPTLNLDAFYICLLLPTSEGYEIPILRSILRCPIENLHAFDVLGLTLKCGDSAKPAMKVRREANDDSEERSDELMEAQR</sequence>
<evidence type="ECO:0000313" key="3">
    <source>
        <dbReference type="Proteomes" id="UP001162640"/>
    </source>
</evidence>
<proteinExistence type="predicted"/>
<dbReference type="EMBL" id="BLQM01000320">
    <property type="protein sequence ID" value="GMH82902.1"/>
    <property type="molecule type" value="Genomic_DNA"/>
</dbReference>
<organism evidence="2 3">
    <name type="scientific">Triparma laevis f. inornata</name>
    <dbReference type="NCBI Taxonomy" id="1714386"/>
    <lineage>
        <taxon>Eukaryota</taxon>
        <taxon>Sar</taxon>
        <taxon>Stramenopiles</taxon>
        <taxon>Ochrophyta</taxon>
        <taxon>Bolidophyceae</taxon>
        <taxon>Parmales</taxon>
        <taxon>Triparmaceae</taxon>
        <taxon>Triparma</taxon>
    </lineage>
</organism>
<dbReference type="AlphaFoldDB" id="A0A9W7B2X5"/>
<comment type="caution">
    <text evidence="2">The sequence shown here is derived from an EMBL/GenBank/DDBJ whole genome shotgun (WGS) entry which is preliminary data.</text>
</comment>
<accession>A0A9W7B2X5</accession>
<dbReference type="Proteomes" id="UP001162640">
    <property type="component" value="Unassembled WGS sequence"/>
</dbReference>
<evidence type="ECO:0000256" key="1">
    <source>
        <dbReference type="SAM" id="MobiDB-lite"/>
    </source>
</evidence>
<protein>
    <submittedName>
        <fullName evidence="2">Uncharacterized protein</fullName>
    </submittedName>
</protein>
<name>A0A9W7B2X5_9STRA</name>
<gene>
    <name evidence="2" type="ORF">TL16_g09420</name>
</gene>